<evidence type="ECO:0000313" key="7">
    <source>
        <dbReference type="Proteomes" id="UP000255265"/>
    </source>
</evidence>
<keyword evidence="4" id="KW-0804">Transcription</keyword>
<dbReference type="InterPro" id="IPR050950">
    <property type="entry name" value="HTH-type_LysR_regulators"/>
</dbReference>
<evidence type="ECO:0000256" key="2">
    <source>
        <dbReference type="ARBA" id="ARBA00023015"/>
    </source>
</evidence>
<keyword evidence="7" id="KW-1185">Reference proteome</keyword>
<dbReference type="PROSITE" id="PS50931">
    <property type="entry name" value="HTH_LYSR"/>
    <property type="match status" value="1"/>
</dbReference>
<dbReference type="Proteomes" id="UP000255265">
    <property type="component" value="Unassembled WGS sequence"/>
</dbReference>
<feature type="domain" description="HTH lysR-type" evidence="5">
    <location>
        <begin position="13"/>
        <end position="65"/>
    </location>
</feature>
<reference evidence="6 7" key="1">
    <citation type="submission" date="2018-07" db="EMBL/GenBank/DDBJ databases">
        <title>Genomic Encyclopedia of Type Strains, Phase IV (KMG-IV): sequencing the most valuable type-strain genomes for metagenomic binning, comparative biology and taxonomic classification.</title>
        <authorList>
            <person name="Goeker M."/>
        </authorList>
    </citation>
    <scope>NUCLEOTIDE SEQUENCE [LARGE SCALE GENOMIC DNA]</scope>
    <source>
        <strain evidence="6 7">DSM 21352</strain>
    </source>
</reference>
<dbReference type="GO" id="GO:0005829">
    <property type="term" value="C:cytosol"/>
    <property type="evidence" value="ECO:0007669"/>
    <property type="project" value="TreeGrafter"/>
</dbReference>
<dbReference type="Gene3D" id="1.10.10.10">
    <property type="entry name" value="Winged helix-like DNA-binding domain superfamily/Winged helix DNA-binding domain"/>
    <property type="match status" value="1"/>
</dbReference>
<dbReference type="InterPro" id="IPR000847">
    <property type="entry name" value="LysR_HTH_N"/>
</dbReference>
<protein>
    <submittedName>
        <fullName evidence="6">DNA-binding transcriptional LysR family regulator</fullName>
    </submittedName>
</protein>
<dbReference type="InterPro" id="IPR036390">
    <property type="entry name" value="WH_DNA-bd_sf"/>
</dbReference>
<gene>
    <name evidence="6" type="ORF">DFR41_105218</name>
</gene>
<comment type="similarity">
    <text evidence="1">Belongs to the LysR transcriptional regulatory family.</text>
</comment>
<accession>A0A370FG61</accession>
<proteinExistence type="inferred from homology"/>
<name>A0A370FG61_9BURK</name>
<dbReference type="AlphaFoldDB" id="A0A370FG61"/>
<dbReference type="OrthoDB" id="8587114at2"/>
<dbReference type="SUPFAM" id="SSF53850">
    <property type="entry name" value="Periplasmic binding protein-like II"/>
    <property type="match status" value="1"/>
</dbReference>
<dbReference type="Pfam" id="PF00126">
    <property type="entry name" value="HTH_1"/>
    <property type="match status" value="1"/>
</dbReference>
<keyword evidence="3 6" id="KW-0238">DNA-binding</keyword>
<evidence type="ECO:0000256" key="4">
    <source>
        <dbReference type="ARBA" id="ARBA00023163"/>
    </source>
</evidence>
<dbReference type="RefSeq" id="WP_114803283.1">
    <property type="nucleotide sequence ID" value="NZ_QQAV01000005.1"/>
</dbReference>
<dbReference type="PANTHER" id="PTHR30419">
    <property type="entry name" value="HTH-TYPE TRANSCRIPTIONAL REGULATOR YBHD"/>
    <property type="match status" value="1"/>
</dbReference>
<dbReference type="EMBL" id="QQAV01000005">
    <property type="protein sequence ID" value="RDI24303.1"/>
    <property type="molecule type" value="Genomic_DNA"/>
</dbReference>
<dbReference type="GO" id="GO:0003700">
    <property type="term" value="F:DNA-binding transcription factor activity"/>
    <property type="evidence" value="ECO:0007669"/>
    <property type="project" value="InterPro"/>
</dbReference>
<dbReference type="GO" id="GO:0003677">
    <property type="term" value="F:DNA binding"/>
    <property type="evidence" value="ECO:0007669"/>
    <property type="project" value="UniProtKB-KW"/>
</dbReference>
<keyword evidence="2" id="KW-0805">Transcription regulation</keyword>
<dbReference type="Gene3D" id="3.40.190.290">
    <property type="match status" value="1"/>
</dbReference>
<dbReference type="SUPFAM" id="SSF46785">
    <property type="entry name" value="Winged helix' DNA-binding domain"/>
    <property type="match status" value="1"/>
</dbReference>
<comment type="caution">
    <text evidence="6">The sequence shown here is derived from an EMBL/GenBank/DDBJ whole genome shotgun (WGS) entry which is preliminary data.</text>
</comment>
<evidence type="ECO:0000256" key="1">
    <source>
        <dbReference type="ARBA" id="ARBA00009437"/>
    </source>
</evidence>
<evidence type="ECO:0000259" key="5">
    <source>
        <dbReference type="PROSITE" id="PS50931"/>
    </source>
</evidence>
<dbReference type="Pfam" id="PF03466">
    <property type="entry name" value="LysR_substrate"/>
    <property type="match status" value="1"/>
</dbReference>
<evidence type="ECO:0000256" key="3">
    <source>
        <dbReference type="ARBA" id="ARBA00023125"/>
    </source>
</evidence>
<organism evidence="6 7">
    <name type="scientific">Pseudacidovorax intermedius</name>
    <dbReference type="NCBI Taxonomy" id="433924"/>
    <lineage>
        <taxon>Bacteria</taxon>
        <taxon>Pseudomonadati</taxon>
        <taxon>Pseudomonadota</taxon>
        <taxon>Betaproteobacteria</taxon>
        <taxon>Burkholderiales</taxon>
        <taxon>Comamonadaceae</taxon>
        <taxon>Pseudacidovorax</taxon>
    </lineage>
</organism>
<dbReference type="InterPro" id="IPR005119">
    <property type="entry name" value="LysR_subst-bd"/>
</dbReference>
<evidence type="ECO:0000313" key="6">
    <source>
        <dbReference type="EMBL" id="RDI24303.1"/>
    </source>
</evidence>
<dbReference type="InterPro" id="IPR036388">
    <property type="entry name" value="WH-like_DNA-bd_sf"/>
</dbReference>
<sequence length="307" mass="32900">MAAATPTILDAKWQLFVKIAQAGSVTGAAVALDMPASVVSRTLAQLEADAGARLFRRTGRGVVLTEFGEQVRPRIEALLRDAAQLADEMRTRSGLPMGDVRFGLLPSTVAVLAGPLFTEVRRRWPEVRLHLTEGASGQLEEWLGQGRLDMATLLRETDTPDDATEPVLARLHLNLVMPRQHPLAGRKTVSFDELAGLPLVLPSDPHPLRARLVKLARDRGVALTCALEADSIRLQHQMVASGGGVAITAGTLDAPLARQLAVVRIARPTLTRAVVLAETAQRPSTLATRSVAALLRTLAPGVLRLHG</sequence>